<evidence type="ECO:0000256" key="11">
    <source>
        <dbReference type="ARBA" id="ARBA00049204"/>
    </source>
</evidence>
<reference evidence="13" key="1">
    <citation type="journal article" date="2014" name="Nature">
        <title>Elephant shark genome provides unique insights into gnathostome evolution.</title>
        <authorList>
            <consortium name="International Elephant Shark Genome Sequencing Consortium"/>
            <person name="Venkatesh B."/>
            <person name="Lee A.P."/>
            <person name="Ravi V."/>
            <person name="Maurya A.K."/>
            <person name="Lian M.M."/>
            <person name="Swann J.B."/>
            <person name="Ohta Y."/>
            <person name="Flajnik M.F."/>
            <person name="Sutoh Y."/>
            <person name="Kasahara M."/>
            <person name="Hoon S."/>
            <person name="Gangu V."/>
            <person name="Roy S.W."/>
            <person name="Irimia M."/>
            <person name="Korzh V."/>
            <person name="Kondrychyn I."/>
            <person name="Lim Z.W."/>
            <person name="Tay B.H."/>
            <person name="Tohari S."/>
            <person name="Kong K.W."/>
            <person name="Ho S."/>
            <person name="Lorente-Galdos B."/>
            <person name="Quilez J."/>
            <person name="Marques-Bonet T."/>
            <person name="Raney B.J."/>
            <person name="Ingham P.W."/>
            <person name="Tay A."/>
            <person name="Hillier L.W."/>
            <person name="Minx P."/>
            <person name="Boehm T."/>
            <person name="Wilson R.K."/>
            <person name="Brenner S."/>
            <person name="Warren W.C."/>
        </authorList>
    </citation>
    <scope>NUCLEOTIDE SEQUENCE</scope>
    <source>
        <tissue evidence="13">Brain</tissue>
    </source>
</reference>
<evidence type="ECO:0000256" key="6">
    <source>
        <dbReference type="ARBA" id="ARBA00022833"/>
    </source>
</evidence>
<dbReference type="PRINTS" id="PR00068">
    <property type="entry name" value="CUZNDISMTASE"/>
</dbReference>
<evidence type="ECO:0000256" key="8">
    <source>
        <dbReference type="ARBA" id="ARBA00023002"/>
    </source>
</evidence>
<organism evidence="13">
    <name type="scientific">Callorhinchus milii</name>
    <name type="common">Ghost shark</name>
    <dbReference type="NCBI Taxonomy" id="7868"/>
    <lineage>
        <taxon>Eukaryota</taxon>
        <taxon>Metazoa</taxon>
        <taxon>Chordata</taxon>
        <taxon>Craniata</taxon>
        <taxon>Vertebrata</taxon>
        <taxon>Chondrichthyes</taxon>
        <taxon>Holocephali</taxon>
        <taxon>Chimaeriformes</taxon>
        <taxon>Callorhinchidae</taxon>
        <taxon>Callorhinchus</taxon>
    </lineage>
</organism>
<proteinExistence type="evidence at transcript level"/>
<protein>
    <recommendedName>
        <fullName evidence="4">superoxide dismutase</fullName>
        <ecNumber evidence="4">1.15.1.1</ecNumber>
    </recommendedName>
</protein>
<sequence length="174" mass="18507">MVVKAVCVLKDESHFQRQFPPGAGDTTPGVAGVVQFEWQENEPVLIKGNISGLAPGKHGLHVCTFGNLLNGHFSLGSHFNPYEKKHGGPEDEERHVGDLGNVIANKEGVAEFQIQDRLLQLSGVLSIIGRSLVIEEKEDDLGKAGNEESLLTGNSGKGLACGVIGIADVVMNLT</sequence>
<dbReference type="GO" id="GO:0004784">
    <property type="term" value="F:superoxide dismutase activity"/>
    <property type="evidence" value="ECO:0007669"/>
    <property type="project" value="UniProtKB-EC"/>
</dbReference>
<keyword evidence="9" id="KW-0186">Copper</keyword>
<dbReference type="InterPro" id="IPR001424">
    <property type="entry name" value="SOD_Cu_Zn_dom"/>
</dbReference>
<dbReference type="Pfam" id="PF00080">
    <property type="entry name" value="Sod_Cu"/>
    <property type="match status" value="1"/>
</dbReference>
<evidence type="ECO:0000259" key="12">
    <source>
        <dbReference type="Pfam" id="PF00080"/>
    </source>
</evidence>
<keyword evidence="6" id="KW-0862">Zinc</keyword>
<feature type="domain" description="Superoxide dismutase copper/zinc binding" evidence="12">
    <location>
        <begin position="30"/>
        <end position="164"/>
    </location>
</feature>
<dbReference type="SUPFAM" id="SSF49329">
    <property type="entry name" value="Cu,Zn superoxide dismutase-like"/>
    <property type="match status" value="1"/>
</dbReference>
<dbReference type="OrthoDB" id="2015551at2759"/>
<keyword evidence="10" id="KW-1015">Disulfide bond</keyword>
<keyword evidence="5" id="KW-0479">Metal-binding</keyword>
<comment type="similarity">
    <text evidence="3">Belongs to the Cu-Zn superoxide dismutase family.</text>
</comment>
<comment type="cofactor">
    <cofactor evidence="1">
        <name>Cu cation</name>
        <dbReference type="ChEBI" id="CHEBI:23378"/>
    </cofactor>
</comment>
<keyword evidence="7" id="KW-0049">Antioxidant</keyword>
<dbReference type="KEGG" id="cmk:103185517"/>
<dbReference type="InterPro" id="IPR036423">
    <property type="entry name" value="SOD-like_Cu/Zn_dom_sf"/>
</dbReference>
<evidence type="ECO:0000256" key="3">
    <source>
        <dbReference type="ARBA" id="ARBA00010457"/>
    </source>
</evidence>
<dbReference type="PANTHER" id="PTHR10003">
    <property type="entry name" value="SUPEROXIDE DISMUTASE CU-ZN -RELATED"/>
    <property type="match status" value="1"/>
</dbReference>
<evidence type="ECO:0000256" key="10">
    <source>
        <dbReference type="ARBA" id="ARBA00023157"/>
    </source>
</evidence>
<dbReference type="GeneID" id="103185517"/>
<evidence type="ECO:0000256" key="5">
    <source>
        <dbReference type="ARBA" id="ARBA00022723"/>
    </source>
</evidence>
<dbReference type="RefSeq" id="XP_042190189.1">
    <property type="nucleotide sequence ID" value="XM_042334255.1"/>
</dbReference>
<dbReference type="CDD" id="cd00305">
    <property type="entry name" value="Cu-Zn_Superoxide_Dismutase"/>
    <property type="match status" value="1"/>
</dbReference>
<evidence type="ECO:0000256" key="4">
    <source>
        <dbReference type="ARBA" id="ARBA00012682"/>
    </source>
</evidence>
<dbReference type="InterPro" id="IPR024134">
    <property type="entry name" value="SOD_Cu/Zn_/chaperone"/>
</dbReference>
<evidence type="ECO:0000256" key="9">
    <source>
        <dbReference type="ARBA" id="ARBA00023008"/>
    </source>
</evidence>
<evidence type="ECO:0000256" key="2">
    <source>
        <dbReference type="ARBA" id="ARBA00001947"/>
    </source>
</evidence>
<accession>V9LFV9</accession>
<keyword evidence="8" id="KW-0560">Oxidoreductase</keyword>
<evidence type="ECO:0000256" key="1">
    <source>
        <dbReference type="ARBA" id="ARBA00001935"/>
    </source>
</evidence>
<dbReference type="EC" id="1.15.1.1" evidence="4"/>
<evidence type="ECO:0000313" key="13">
    <source>
        <dbReference type="EMBL" id="AFP11778.1"/>
    </source>
</evidence>
<dbReference type="FunFam" id="2.60.40.200:FF:000003">
    <property type="entry name" value="Superoxide dismutase [Cu-Zn], chloroplastic"/>
    <property type="match status" value="1"/>
</dbReference>
<comment type="catalytic activity">
    <reaction evidence="11">
        <text>2 superoxide + 2 H(+) = H2O2 + O2</text>
        <dbReference type="Rhea" id="RHEA:20696"/>
        <dbReference type="ChEBI" id="CHEBI:15378"/>
        <dbReference type="ChEBI" id="CHEBI:15379"/>
        <dbReference type="ChEBI" id="CHEBI:16240"/>
        <dbReference type="ChEBI" id="CHEBI:18421"/>
        <dbReference type="EC" id="1.15.1.1"/>
    </reaction>
</comment>
<dbReference type="SMR" id="V9LFV9"/>
<evidence type="ECO:0000256" key="7">
    <source>
        <dbReference type="ARBA" id="ARBA00022862"/>
    </source>
</evidence>
<name>V9LFV9_CALMI</name>
<dbReference type="AlphaFoldDB" id="V9LFV9"/>
<dbReference type="EMBL" id="JW879261">
    <property type="protein sequence ID" value="AFP11778.1"/>
    <property type="molecule type" value="mRNA"/>
</dbReference>
<dbReference type="Gene3D" id="2.60.40.200">
    <property type="entry name" value="Superoxide dismutase, copper/zinc binding domain"/>
    <property type="match status" value="1"/>
</dbReference>
<comment type="cofactor">
    <cofactor evidence="2">
        <name>Zn(2+)</name>
        <dbReference type="ChEBI" id="CHEBI:29105"/>
    </cofactor>
</comment>
<dbReference type="GO" id="GO:0005507">
    <property type="term" value="F:copper ion binding"/>
    <property type="evidence" value="ECO:0007669"/>
    <property type="project" value="InterPro"/>
</dbReference>